<evidence type="ECO:0000256" key="1">
    <source>
        <dbReference type="SAM" id="MobiDB-lite"/>
    </source>
</evidence>
<dbReference type="AlphaFoldDB" id="A0A6H9WCJ8"/>
<organism evidence="2 3">
    <name type="scientific">Pseudoclavibacter endophyticus</name>
    <dbReference type="NCBI Taxonomy" id="1778590"/>
    <lineage>
        <taxon>Bacteria</taxon>
        <taxon>Bacillati</taxon>
        <taxon>Actinomycetota</taxon>
        <taxon>Actinomycetes</taxon>
        <taxon>Micrococcales</taxon>
        <taxon>Microbacteriaceae</taxon>
        <taxon>Pseudoclavibacter</taxon>
    </lineage>
</organism>
<evidence type="ECO:0000313" key="3">
    <source>
        <dbReference type="Proteomes" id="UP000431744"/>
    </source>
</evidence>
<evidence type="ECO:0000313" key="2">
    <source>
        <dbReference type="EMBL" id="KAB1648410.1"/>
    </source>
</evidence>
<keyword evidence="3" id="KW-1185">Reference proteome</keyword>
<feature type="region of interest" description="Disordered" evidence="1">
    <location>
        <begin position="255"/>
        <end position="276"/>
    </location>
</feature>
<reference evidence="2 3" key="1">
    <citation type="submission" date="2019-09" db="EMBL/GenBank/DDBJ databases">
        <title>Phylogeny of genus Pseudoclavibacter and closely related genus.</title>
        <authorList>
            <person name="Li Y."/>
        </authorList>
    </citation>
    <scope>NUCLEOTIDE SEQUENCE [LARGE SCALE GENOMIC DNA]</scope>
    <source>
        <strain evidence="2 3">EGI 60007</strain>
    </source>
</reference>
<sequence length="276" mass="30593">MATVESGFSIVPNWVIRDSELTTYELLVYMALLNRANSRGEAWPSLSLLQREARASRNSVIRAIKTLTDRGLLEVVRRVGVDGSPQSNLYRVHSTRGVVPQGDGVVPDRDGVVPQRDGGSASQGGGSASGGPEVLHTEVLPSEVDPLKDLSRGALDVPGPTPEQVFDEVWPRWPRKDKRKPALEKFKRLAKTEDIEMIGAAIARFGDAYRETTDAQFVPHLVTWLNQGRWDDELPQARGGNEKRMTHLDVIARMEREEVDRETQRRGEAPAIAELG</sequence>
<dbReference type="Gene3D" id="1.10.10.10">
    <property type="entry name" value="Winged helix-like DNA-binding domain superfamily/Winged helix DNA-binding domain"/>
    <property type="match status" value="1"/>
</dbReference>
<dbReference type="InterPro" id="IPR036390">
    <property type="entry name" value="WH_DNA-bd_sf"/>
</dbReference>
<dbReference type="Pfam" id="PF13730">
    <property type="entry name" value="HTH_36"/>
    <property type="match status" value="1"/>
</dbReference>
<feature type="compositionally biased region" description="Basic and acidic residues" evidence="1">
    <location>
        <begin position="255"/>
        <end position="268"/>
    </location>
</feature>
<feature type="region of interest" description="Disordered" evidence="1">
    <location>
        <begin position="100"/>
        <end position="134"/>
    </location>
</feature>
<protein>
    <submittedName>
        <fullName evidence="2">Helix-turn-helix domain-containing protein</fullName>
    </submittedName>
</protein>
<dbReference type="EMBL" id="WBJY01000002">
    <property type="protein sequence ID" value="KAB1648410.1"/>
    <property type="molecule type" value="Genomic_DNA"/>
</dbReference>
<dbReference type="SUPFAM" id="SSF46785">
    <property type="entry name" value="Winged helix' DNA-binding domain"/>
    <property type="match status" value="1"/>
</dbReference>
<dbReference type="InterPro" id="IPR036388">
    <property type="entry name" value="WH-like_DNA-bd_sf"/>
</dbReference>
<proteinExistence type="predicted"/>
<dbReference type="OrthoDB" id="3383452at2"/>
<accession>A0A6H9WCJ8</accession>
<name>A0A6H9WCJ8_9MICO</name>
<dbReference type="Proteomes" id="UP000431744">
    <property type="component" value="Unassembled WGS sequence"/>
</dbReference>
<comment type="caution">
    <text evidence="2">The sequence shown here is derived from an EMBL/GenBank/DDBJ whole genome shotgun (WGS) entry which is preliminary data.</text>
</comment>
<gene>
    <name evidence="2" type="ORF">F8O04_12050</name>
</gene>